<evidence type="ECO:0000313" key="2">
    <source>
        <dbReference type="EMBL" id="KAJ2905646.1"/>
    </source>
</evidence>
<name>A0AAD5WUY4_9PEZI</name>
<feature type="compositionally biased region" description="Gly residues" evidence="1">
    <location>
        <begin position="478"/>
        <end position="494"/>
    </location>
</feature>
<feature type="region of interest" description="Disordered" evidence="1">
    <location>
        <begin position="435"/>
        <end position="638"/>
    </location>
</feature>
<feature type="compositionally biased region" description="Basic and acidic residues" evidence="1">
    <location>
        <begin position="84"/>
        <end position="96"/>
    </location>
</feature>
<feature type="compositionally biased region" description="Low complexity" evidence="1">
    <location>
        <begin position="445"/>
        <end position="456"/>
    </location>
</feature>
<comment type="caution">
    <text evidence="2">The sequence shown here is derived from an EMBL/GenBank/DDBJ whole genome shotgun (WGS) entry which is preliminary data.</text>
</comment>
<feature type="compositionally biased region" description="Basic and acidic residues" evidence="1">
    <location>
        <begin position="602"/>
        <end position="620"/>
    </location>
</feature>
<accession>A0AAD5WUY4</accession>
<gene>
    <name evidence="2" type="ORF">MKZ38_004721</name>
</gene>
<feature type="compositionally biased region" description="Low complexity" evidence="1">
    <location>
        <begin position="12"/>
        <end position="23"/>
    </location>
</feature>
<dbReference type="EMBL" id="JAKWBI020000027">
    <property type="protein sequence ID" value="KAJ2905646.1"/>
    <property type="molecule type" value="Genomic_DNA"/>
</dbReference>
<feature type="compositionally biased region" description="Acidic residues" evidence="1">
    <location>
        <begin position="460"/>
        <end position="470"/>
    </location>
</feature>
<dbReference type="Proteomes" id="UP001201980">
    <property type="component" value="Unassembled WGS sequence"/>
</dbReference>
<feature type="compositionally biased region" description="Low complexity" evidence="1">
    <location>
        <begin position="514"/>
        <end position="535"/>
    </location>
</feature>
<sequence>MYPLRNPLAKESSSSRQTTGSPSNKRRDESAPASETLFSEFASNSSRYMSPVDQDVGPRAVSPPGAVTRDDVTTDDEPSSQPEIDYKDKGKEKARLEWFPPPPPPSPALSSSTARSMEAQPSTSPMAPAPPTLPPRATDSSHPHPHPHIHAPAQLPQTGGHGAVTHRDIHAVQADLTKQLNTSISSLSSTVSSQLHCITNSIDDRVAQLVAVHVSNQLPRQLQHLRAQAQQREQQQNQQPTQHTQHTKHATQGQQQRHAHPQSQPQLQPQQQQYLNHGQRPPTITTSSRVAEYVQASVVAHFNHEWTATIAPCVLETINKAFEGCVPFYVEKIVQSRLQALNTLHHDHGNDDSSTSCSKSTAREGTSTPPRTANFEASTPELSLANLQKTVPKMVRACAKDILRDELDERGAFAAAGRIEGSAAKKKGVVEFGLSEAEEEDEGESSLGSGSGVSSGYDYCGDDTFYDDSEATLSDQDGGAGGSDETGDGGGGGARNDFGNKQVEIVYCHRSESSENGNNGISSASVSQSQQGRSQSRPRHQEACARVIHGNRWSPSASASPPEDTAESGSGPRPEASTTTSKPSSKKFWSTVDRDSSDDEERLVRIEMPKKQREGVKSEVKQAMGTPISGRGRASLRG</sequence>
<organism evidence="2 3">
    <name type="scientific">Zalerion maritima</name>
    <dbReference type="NCBI Taxonomy" id="339359"/>
    <lineage>
        <taxon>Eukaryota</taxon>
        <taxon>Fungi</taxon>
        <taxon>Dikarya</taxon>
        <taxon>Ascomycota</taxon>
        <taxon>Pezizomycotina</taxon>
        <taxon>Sordariomycetes</taxon>
        <taxon>Lulworthiomycetidae</taxon>
        <taxon>Lulworthiales</taxon>
        <taxon>Lulworthiaceae</taxon>
        <taxon>Zalerion</taxon>
    </lineage>
</organism>
<evidence type="ECO:0000313" key="3">
    <source>
        <dbReference type="Proteomes" id="UP001201980"/>
    </source>
</evidence>
<feature type="region of interest" description="Disordered" evidence="1">
    <location>
        <begin position="345"/>
        <end position="379"/>
    </location>
</feature>
<feature type="region of interest" description="Disordered" evidence="1">
    <location>
        <begin position="1"/>
        <end position="162"/>
    </location>
</feature>
<feature type="compositionally biased region" description="Low complexity" evidence="1">
    <location>
        <begin position="577"/>
        <end position="591"/>
    </location>
</feature>
<feature type="compositionally biased region" description="Polar residues" evidence="1">
    <location>
        <begin position="352"/>
        <end position="379"/>
    </location>
</feature>
<reference evidence="2" key="1">
    <citation type="submission" date="2022-07" db="EMBL/GenBank/DDBJ databases">
        <title>Draft genome sequence of Zalerion maritima ATCC 34329, a (micro)plastics degrading marine fungus.</title>
        <authorList>
            <person name="Paco A."/>
            <person name="Goncalves M.F.M."/>
            <person name="Rocha-Santos T.A.P."/>
            <person name="Alves A."/>
        </authorList>
    </citation>
    <scope>NUCLEOTIDE SEQUENCE</scope>
    <source>
        <strain evidence="2">ATCC 34329</strain>
    </source>
</reference>
<feature type="compositionally biased region" description="Low complexity" evidence="1">
    <location>
        <begin position="222"/>
        <end position="273"/>
    </location>
</feature>
<proteinExistence type="predicted"/>
<protein>
    <submittedName>
        <fullName evidence="2">Uncharacterized protein</fullName>
    </submittedName>
</protein>
<evidence type="ECO:0000256" key="1">
    <source>
        <dbReference type="SAM" id="MobiDB-lite"/>
    </source>
</evidence>
<dbReference type="AlphaFoldDB" id="A0AAD5WUY4"/>
<keyword evidence="3" id="KW-1185">Reference proteome</keyword>
<feature type="region of interest" description="Disordered" evidence="1">
    <location>
        <begin position="222"/>
        <end position="284"/>
    </location>
</feature>